<dbReference type="InterPro" id="IPR036661">
    <property type="entry name" value="Luciferase-like_sf"/>
</dbReference>
<dbReference type="Proteomes" id="UP000308444">
    <property type="component" value="Unassembled WGS sequence"/>
</dbReference>
<dbReference type="GO" id="GO:0004497">
    <property type="term" value="F:monooxygenase activity"/>
    <property type="evidence" value="ECO:0007669"/>
    <property type="project" value="UniProtKB-KW"/>
</dbReference>
<accession>A0A9X9A6I6</accession>
<sequence length="109" mass="12391">ATTSLFYTAKNSQDALSEYYPHINAGMLTLRGGGYPKQQFTNAIDYRDALMVGSPQQIIEKMLYQYELFGQQRFMAQIDFGGVSFDKIEKNIEFIATEILPAVRKHTAK</sequence>
<keyword evidence="2" id="KW-0503">Monooxygenase</keyword>
<keyword evidence="1" id="KW-0560">Oxidoreductase</keyword>
<dbReference type="AlphaFoldDB" id="A0A9X9A6I6"/>
<gene>
    <name evidence="3" type="ORF">FC695_22380</name>
</gene>
<name>A0A9X9A6I6_BACCE</name>
<evidence type="ECO:0000256" key="2">
    <source>
        <dbReference type="ARBA" id="ARBA00023033"/>
    </source>
</evidence>
<dbReference type="InterPro" id="IPR050766">
    <property type="entry name" value="Bact_Lucif_Oxidored"/>
</dbReference>
<dbReference type="PANTHER" id="PTHR30137">
    <property type="entry name" value="LUCIFERASE-LIKE MONOOXYGENASE"/>
    <property type="match status" value="1"/>
</dbReference>
<dbReference type="Gene3D" id="3.20.20.30">
    <property type="entry name" value="Luciferase-like domain"/>
    <property type="match status" value="1"/>
</dbReference>
<organism evidence="3 4">
    <name type="scientific">Bacillus cereus</name>
    <dbReference type="NCBI Taxonomy" id="1396"/>
    <lineage>
        <taxon>Bacteria</taxon>
        <taxon>Bacillati</taxon>
        <taxon>Bacillota</taxon>
        <taxon>Bacilli</taxon>
        <taxon>Bacillales</taxon>
        <taxon>Bacillaceae</taxon>
        <taxon>Bacillus</taxon>
        <taxon>Bacillus cereus group</taxon>
    </lineage>
</organism>
<evidence type="ECO:0000313" key="3">
    <source>
        <dbReference type="EMBL" id="TKJ00125.1"/>
    </source>
</evidence>
<feature type="non-terminal residue" evidence="3">
    <location>
        <position position="1"/>
    </location>
</feature>
<dbReference type="GO" id="GO:0016705">
    <property type="term" value="F:oxidoreductase activity, acting on paired donors, with incorporation or reduction of molecular oxygen"/>
    <property type="evidence" value="ECO:0007669"/>
    <property type="project" value="InterPro"/>
</dbReference>
<dbReference type="GO" id="GO:0005829">
    <property type="term" value="C:cytosol"/>
    <property type="evidence" value="ECO:0007669"/>
    <property type="project" value="TreeGrafter"/>
</dbReference>
<reference evidence="3 4" key="1">
    <citation type="journal article" date="2019" name="Environ. Microbiol.">
        <title>An active ?-lactamase is a part of an orchestrated cell wall stress resistance network of Bacillus subtilis and related rhizosphere species.</title>
        <authorList>
            <person name="Bucher T."/>
            <person name="Keren-Paz A."/>
            <person name="Hausser J."/>
            <person name="Olender T."/>
            <person name="Cytryn E."/>
            <person name="Kolodkin-Gal I."/>
        </authorList>
    </citation>
    <scope>NUCLEOTIDE SEQUENCE [LARGE SCALE GENOMIC DNA]</scope>
    <source>
        <strain evidence="3 4">I32</strain>
    </source>
</reference>
<dbReference type="SUPFAM" id="SSF51679">
    <property type="entry name" value="Bacterial luciferase-like"/>
    <property type="match status" value="1"/>
</dbReference>
<evidence type="ECO:0000256" key="1">
    <source>
        <dbReference type="ARBA" id="ARBA00023002"/>
    </source>
</evidence>
<protein>
    <submittedName>
        <fullName evidence="3">LLM class flavin-dependent oxidoreductase</fullName>
    </submittedName>
</protein>
<comment type="caution">
    <text evidence="3">The sequence shown here is derived from an EMBL/GenBank/DDBJ whole genome shotgun (WGS) entry which is preliminary data.</text>
</comment>
<dbReference type="EMBL" id="SZOH01001671">
    <property type="protein sequence ID" value="TKJ00125.1"/>
    <property type="molecule type" value="Genomic_DNA"/>
</dbReference>
<dbReference type="PANTHER" id="PTHR30137:SF8">
    <property type="entry name" value="BLR5498 PROTEIN"/>
    <property type="match status" value="1"/>
</dbReference>
<evidence type="ECO:0000313" key="4">
    <source>
        <dbReference type="Proteomes" id="UP000308444"/>
    </source>
</evidence>
<proteinExistence type="predicted"/>